<reference evidence="2 3" key="1">
    <citation type="submission" date="2015-07" db="EMBL/GenBank/DDBJ databases">
        <title>Genome sequencing of Kibdelosporangium phytohabitans.</title>
        <authorList>
            <person name="Qin S."/>
            <person name="Xing K."/>
        </authorList>
    </citation>
    <scope>NUCLEOTIDE SEQUENCE [LARGE SCALE GENOMIC DNA]</scope>
    <source>
        <strain evidence="2 3">KLBMP1111</strain>
    </source>
</reference>
<evidence type="ECO:0000313" key="3">
    <source>
        <dbReference type="Proteomes" id="UP000063699"/>
    </source>
</evidence>
<keyword evidence="1" id="KW-0732">Signal</keyword>
<gene>
    <name evidence="2" type="ORF">AOZ06_21065</name>
</gene>
<name>A0A0N9HV25_9PSEU</name>
<accession>A0A0N9HV25</accession>
<feature type="chain" id="PRO_5006035524" evidence="1">
    <location>
        <begin position="24"/>
        <end position="118"/>
    </location>
</feature>
<dbReference type="RefSeq" id="WP_054290979.1">
    <property type="nucleotide sequence ID" value="NZ_CP012752.1"/>
</dbReference>
<dbReference type="EMBL" id="CP012752">
    <property type="protein sequence ID" value="ALG09075.1"/>
    <property type="molecule type" value="Genomic_DNA"/>
</dbReference>
<protein>
    <submittedName>
        <fullName evidence="2">Uncharacterized protein</fullName>
    </submittedName>
</protein>
<dbReference type="KEGG" id="kphy:AOZ06_21065"/>
<evidence type="ECO:0000313" key="2">
    <source>
        <dbReference type="EMBL" id="ALG09075.1"/>
    </source>
</evidence>
<proteinExistence type="predicted"/>
<sequence length="118" mass="12684">MALVLTTLLLLPLGGLCRGQASATTSARTRWAWPRSSLKYYDRAVHVNGGVTATQRFHRLFMVSGKNPCSGAGLGETADPLRLLDGCVKQGIAPDSVTVQPVLRWVTLDSGVHTRPRG</sequence>
<dbReference type="Proteomes" id="UP000063699">
    <property type="component" value="Chromosome"/>
</dbReference>
<keyword evidence="3" id="KW-1185">Reference proteome</keyword>
<organism evidence="2 3">
    <name type="scientific">Kibdelosporangium phytohabitans</name>
    <dbReference type="NCBI Taxonomy" id="860235"/>
    <lineage>
        <taxon>Bacteria</taxon>
        <taxon>Bacillati</taxon>
        <taxon>Actinomycetota</taxon>
        <taxon>Actinomycetes</taxon>
        <taxon>Pseudonocardiales</taxon>
        <taxon>Pseudonocardiaceae</taxon>
        <taxon>Kibdelosporangium</taxon>
    </lineage>
</organism>
<dbReference type="AlphaFoldDB" id="A0A0N9HV25"/>
<feature type="signal peptide" evidence="1">
    <location>
        <begin position="1"/>
        <end position="23"/>
    </location>
</feature>
<evidence type="ECO:0000256" key="1">
    <source>
        <dbReference type="SAM" id="SignalP"/>
    </source>
</evidence>